<dbReference type="NCBIfam" id="TIGR02543">
    <property type="entry name" value="List_Bact_rpt"/>
    <property type="match status" value="2"/>
</dbReference>
<evidence type="ECO:0000256" key="1">
    <source>
        <dbReference type="ARBA" id="ARBA00004196"/>
    </source>
</evidence>
<dbReference type="SUPFAM" id="SSF69360">
    <property type="entry name" value="Cell wall binding repeat"/>
    <property type="match status" value="1"/>
</dbReference>
<feature type="domain" description="Bacterial repeat" evidence="3">
    <location>
        <begin position="183"/>
        <end position="241"/>
    </location>
</feature>
<comment type="caution">
    <text evidence="4">The sequence shown here is derived from an EMBL/GenBank/DDBJ whole genome shotgun (WGS) entry which is preliminary data.</text>
</comment>
<feature type="signal peptide" evidence="2">
    <location>
        <begin position="1"/>
        <end position="32"/>
    </location>
</feature>
<dbReference type="Pfam" id="PF18998">
    <property type="entry name" value="Flg_new_2"/>
    <property type="match status" value="1"/>
</dbReference>
<comment type="subcellular location">
    <subcellularLocation>
        <location evidence="1">Cell envelope</location>
    </subcellularLocation>
</comment>
<proteinExistence type="predicted"/>
<organism evidence="4 5">
    <name type="scientific">Ruthenibacterium intestinale</name>
    <dbReference type="NCBI Taxonomy" id="3133163"/>
    <lineage>
        <taxon>Bacteria</taxon>
        <taxon>Bacillati</taxon>
        <taxon>Bacillota</taxon>
        <taxon>Clostridia</taxon>
        <taxon>Eubacteriales</taxon>
        <taxon>Oscillospiraceae</taxon>
        <taxon>Ruthenibacterium</taxon>
    </lineage>
</organism>
<gene>
    <name evidence="4" type="ORF">WMO24_13880</name>
</gene>
<dbReference type="Proteomes" id="UP001477672">
    <property type="component" value="Unassembled WGS sequence"/>
</dbReference>
<accession>A0ABV1GIE0</accession>
<evidence type="ECO:0000313" key="5">
    <source>
        <dbReference type="Proteomes" id="UP001477672"/>
    </source>
</evidence>
<dbReference type="EMBL" id="JBBMFA010000111">
    <property type="protein sequence ID" value="MEQ2521506.1"/>
    <property type="molecule type" value="Genomic_DNA"/>
</dbReference>
<protein>
    <submittedName>
        <fullName evidence="4">InlB B-repeat-containing protein</fullName>
    </submittedName>
</protein>
<dbReference type="Gene3D" id="2.60.40.4270">
    <property type="entry name" value="Listeria-Bacteroides repeat domain"/>
    <property type="match status" value="2"/>
</dbReference>
<dbReference type="Pfam" id="PF09479">
    <property type="entry name" value="Flg_new"/>
    <property type="match status" value="2"/>
</dbReference>
<sequence>MQKRILRRLTALLLSAAMLLPLFMVFPAPAYAAGGGVLSGLSNPDIGASYTSEDDAQASWSVTGGNSLIGQAIGKGGTCGDTQYETTLTLTNNKSETAKLSFSYTIVKNNGTIQVAGTNVTENGTYSSTLEPGASIKVYLKSNDTKAATSITITDLSMIVERQTTTIFLPAENGSYSVDGVPVTAETEKTQSSTVAYELNATPASGYKFVGWYSVLEEKYLSSEATLSLYLDSDQTITAQFIPEETPVFDVGGFKFTDLNQANAYAVENGIQKISLVSDGILPAGEYTVSQGVILLIPFDAANTCYTTAPATTGDKRTSPSVYRKLTMAQGASLSVNGAISVSAKHYAYGQVGAGAPDGKYGYIYMDEGSSITVNQGGALYVYGFISGKGEVNAKSGATVYENMQIGDFRGGTTTAGMNNNKQKIFPINQYFVQNIETKLTLESGADEFVYTSIFAASTSTSTAVHFIGNKDALFSVEEGGSLIKEYLPEQDRLEVTVNGDARINSLTLTLMGISISSDRYVLPINNCMTINVASGTTQFTQDAALLAGASINIAEGATMQITSGSSLFTYDRDEWIKANYASTAKFKKTIYSPTRSYNRTEADLIDACIDVNGLLLSDGAIYTTASGAKVISSQGTGRIVMTNGAGSQTETYMYKDYTTNYDAIPVTSAKLYNGEQYVGTEQEFTLTDGALPGSTYVWDSASGMWKQQGSASEITITFNANGGEGKMEPQTVASGTDTVLNANSFSFEGYTFTGWNTMADGTGVPYADSAIVNLTEDTTLYAQWTEDVTSYTVTWVNEDGTVLETDEDVPSGTMPEYNGEIPQKTGDAQYSYTFIGWSPELSIVTSDITYKAVYEQTVNQYTITWKNWDGTELQSGLVAYGETPVYTGEQPTREGDAEHSYVFAGWTPEITTVTGNAEYTATYTEAINSYTVIWQNWDGTELERDEDVPYGTVPEYNGAAPTREDDAQYIYTFTGWTPAVDTVSGNITYTATFSQTVKQYTIRWMNGDVVLKSEQVAYGETPVYSGEVPQKEGDAQYSYTFSGWAPEIVPVTGNADYTAQFTAALNSYTVTWKNWDGTILETDSEVVYGTMPEYNGTEPIREADEKGSYTFNGWSPAIAPVAGNIEYTAQFEIIPNTYTVTWKNWDETVLETDAEVPYGTMPEYNGELPEKAADEDNTYTFSGWTPELAIVTGDVTYTATFTATPIVRYTVTFDANGGEGSMEPQTFIQGQDATLAPNSFTREGYKFIGWNTAADGSGADYADEAAQIQLTEDITLYAQWQLWNGWFTDEIGTGYVENGVIVHGQWKDIDGASYYFKEDGYVAKGIFETISRDGSETALFVFDDVTGKFLSDTNGLHDSGADTFWVEDGKVIKNAGLVRIILDSGEINYYYFGADGKAYKGNEEQTDYLVEKNNGLDLPAGINYPFESSGVIRHFEDTSISGIYYDETSGNYYFCVDGIIIANGLMYIDGYYYYAKTSNGAFVTSASYWVSKTNGLLEEGIYKFDEQGRLVFPEPTKNGIVSENGSLYYYVDGVLTGAGLIEIDGDYYYAKTSTAEVIHGRDYWVTATNELLPAGIYTFDEQGRLVFPEPAKNGIVAENGSLYYYVNDVPTGAGLIQIDGYYYYAKTSTAEIVHGRTYWITVTNGLLEPGQYTFADDGKMILE</sequence>
<evidence type="ECO:0000256" key="2">
    <source>
        <dbReference type="SAM" id="SignalP"/>
    </source>
</evidence>
<name>A0ABV1GIE0_9FIRM</name>
<evidence type="ECO:0000259" key="3">
    <source>
        <dbReference type="Pfam" id="PF18998"/>
    </source>
</evidence>
<feature type="chain" id="PRO_5047339844" evidence="2">
    <location>
        <begin position="33"/>
        <end position="1664"/>
    </location>
</feature>
<keyword evidence="5" id="KW-1185">Reference proteome</keyword>
<keyword evidence="2" id="KW-0732">Signal</keyword>
<dbReference type="RefSeq" id="WP_349216965.1">
    <property type="nucleotide sequence ID" value="NZ_JBBMFA010000111.1"/>
</dbReference>
<dbReference type="Gene3D" id="2.10.270.10">
    <property type="entry name" value="Cholin Binding"/>
    <property type="match status" value="3"/>
</dbReference>
<evidence type="ECO:0000313" key="4">
    <source>
        <dbReference type="EMBL" id="MEQ2521506.1"/>
    </source>
</evidence>
<reference evidence="4 5" key="1">
    <citation type="submission" date="2024-03" db="EMBL/GenBank/DDBJ databases">
        <title>Human intestinal bacterial collection.</title>
        <authorList>
            <person name="Pauvert C."/>
            <person name="Hitch T.C.A."/>
            <person name="Clavel T."/>
        </authorList>
    </citation>
    <scope>NUCLEOTIDE SEQUENCE [LARGE SCALE GENOMIC DNA]</scope>
    <source>
        <strain evidence="4 5">CLA-JM-H11</strain>
    </source>
</reference>
<dbReference type="InterPro" id="IPR013378">
    <property type="entry name" value="InlB-like_B-rpt"/>
</dbReference>
<dbReference type="InterPro" id="IPR042229">
    <property type="entry name" value="Listeria/Bacterioides_rpt_sf"/>
</dbReference>
<dbReference type="InterPro" id="IPR044060">
    <property type="entry name" value="Bacterial_rp_domain"/>
</dbReference>